<accession>A0A8R7U111</accession>
<evidence type="ECO:0000313" key="4">
    <source>
        <dbReference type="Proteomes" id="UP000015106"/>
    </source>
</evidence>
<dbReference type="Gramene" id="TuG1812G0300005151.01.T01">
    <property type="protein sequence ID" value="TuG1812G0300005151.01.T01.cds311741"/>
    <property type="gene ID" value="TuG1812G0300005151.01"/>
</dbReference>
<dbReference type="GeneID" id="125549269"/>
<name>A0A8R7U111_TRIUA</name>
<dbReference type="AlphaFoldDB" id="A0A8R7U111"/>
<keyword evidence="4" id="KW-1185">Reference proteome</keyword>
<evidence type="ECO:0000259" key="2">
    <source>
        <dbReference type="Pfam" id="PF14291"/>
    </source>
</evidence>
<feature type="transmembrane region" description="Helical" evidence="1">
    <location>
        <begin position="291"/>
        <end position="309"/>
    </location>
</feature>
<dbReference type="Pfam" id="PF14291">
    <property type="entry name" value="DUF4371"/>
    <property type="match status" value="1"/>
</dbReference>
<dbReference type="KEGG" id="tua:125549269"/>
<keyword evidence="1" id="KW-0812">Transmembrane</keyword>
<keyword evidence="1" id="KW-1133">Transmembrane helix</keyword>
<dbReference type="InterPro" id="IPR012337">
    <property type="entry name" value="RNaseH-like_sf"/>
</dbReference>
<reference evidence="3" key="3">
    <citation type="submission" date="2022-06" db="UniProtKB">
        <authorList>
            <consortium name="EnsemblPlants"/>
        </authorList>
    </citation>
    <scope>IDENTIFICATION</scope>
</reference>
<dbReference type="RefSeq" id="XP_048568677.1">
    <property type="nucleotide sequence ID" value="XM_048712720.1"/>
</dbReference>
<protein>
    <recommendedName>
        <fullName evidence="2">DUF4371 domain-containing protein</fullName>
    </recommendedName>
</protein>
<dbReference type="EnsemblPlants" id="TuG1812G0300005151.01.T01">
    <property type="protein sequence ID" value="TuG1812G0300005151.01.T01.cds311741"/>
    <property type="gene ID" value="TuG1812G0300005151.01"/>
</dbReference>
<feature type="transmembrane region" description="Helical" evidence="1">
    <location>
        <begin position="267"/>
        <end position="285"/>
    </location>
</feature>
<dbReference type="Proteomes" id="UP000015106">
    <property type="component" value="Chromosome 3"/>
</dbReference>
<evidence type="ECO:0000256" key="1">
    <source>
        <dbReference type="SAM" id="Phobius"/>
    </source>
</evidence>
<dbReference type="InterPro" id="IPR055298">
    <property type="entry name" value="AtLOH3-like"/>
</dbReference>
<dbReference type="InterPro" id="IPR025398">
    <property type="entry name" value="DUF4371"/>
</dbReference>
<keyword evidence="1" id="KW-0472">Membrane</keyword>
<dbReference type="OrthoDB" id="1718843at2759"/>
<sequence>MAVVFRFPDKEGLLQERFFDLIHVKNTKALTLKEELTALLSNNGFDVQNLRGQGYDGASNMKGEFNGLQALFLKDCPYAYYVHCYAHRLQLALVAAARDVVPISQFFQKLLYIINIVDSSSKRHDELHDAQVVEIARLLAIDQIETSKGGNQIRALKRPGDTRWGSHLGSISSLMDMFNAVSSTLQTIASDASAGTHRADADTAYNYLIDFEFVFGLCMMIEILQISEELGKALQKKRQDIVNAIRLVSSTKALLEKLRSDNGWDNFFLLLLLSFAWIMALRFLIWMSHIFYVGVVLVVKLIILPKSIISEWRYFEQRWTTN</sequence>
<dbReference type="PANTHER" id="PTHR11697:SF230">
    <property type="entry name" value="ZINC FINGER, MYM DOMAIN CONTAINING 1"/>
    <property type="match status" value="1"/>
</dbReference>
<feature type="domain" description="DUF4371" evidence="2">
    <location>
        <begin position="1"/>
        <end position="67"/>
    </location>
</feature>
<proteinExistence type="predicted"/>
<dbReference type="PANTHER" id="PTHR11697">
    <property type="entry name" value="GENERAL TRANSCRIPTION FACTOR 2-RELATED ZINC FINGER PROTEIN"/>
    <property type="match status" value="1"/>
</dbReference>
<reference evidence="4" key="1">
    <citation type="journal article" date="2013" name="Nature">
        <title>Draft genome of the wheat A-genome progenitor Triticum urartu.</title>
        <authorList>
            <person name="Ling H.Q."/>
            <person name="Zhao S."/>
            <person name="Liu D."/>
            <person name="Wang J."/>
            <person name="Sun H."/>
            <person name="Zhang C."/>
            <person name="Fan H."/>
            <person name="Li D."/>
            <person name="Dong L."/>
            <person name="Tao Y."/>
            <person name="Gao C."/>
            <person name="Wu H."/>
            <person name="Li Y."/>
            <person name="Cui Y."/>
            <person name="Guo X."/>
            <person name="Zheng S."/>
            <person name="Wang B."/>
            <person name="Yu K."/>
            <person name="Liang Q."/>
            <person name="Yang W."/>
            <person name="Lou X."/>
            <person name="Chen J."/>
            <person name="Feng M."/>
            <person name="Jian J."/>
            <person name="Zhang X."/>
            <person name="Luo G."/>
            <person name="Jiang Y."/>
            <person name="Liu J."/>
            <person name="Wang Z."/>
            <person name="Sha Y."/>
            <person name="Zhang B."/>
            <person name="Wu H."/>
            <person name="Tang D."/>
            <person name="Shen Q."/>
            <person name="Xue P."/>
            <person name="Zou S."/>
            <person name="Wang X."/>
            <person name="Liu X."/>
            <person name="Wang F."/>
            <person name="Yang Y."/>
            <person name="An X."/>
            <person name="Dong Z."/>
            <person name="Zhang K."/>
            <person name="Zhang X."/>
            <person name="Luo M.C."/>
            <person name="Dvorak J."/>
            <person name="Tong Y."/>
            <person name="Wang J."/>
            <person name="Yang H."/>
            <person name="Li Z."/>
            <person name="Wang D."/>
            <person name="Zhang A."/>
            <person name="Wang J."/>
        </authorList>
    </citation>
    <scope>NUCLEOTIDE SEQUENCE</scope>
    <source>
        <strain evidence="4">cv. G1812</strain>
    </source>
</reference>
<dbReference type="SUPFAM" id="SSF53098">
    <property type="entry name" value="Ribonuclease H-like"/>
    <property type="match status" value="1"/>
</dbReference>
<evidence type="ECO:0000313" key="3">
    <source>
        <dbReference type="EnsemblPlants" id="TuG1812G0300005151.01.T01.cds311741"/>
    </source>
</evidence>
<organism evidence="3 4">
    <name type="scientific">Triticum urartu</name>
    <name type="common">Red wild einkorn</name>
    <name type="synonym">Crithodium urartu</name>
    <dbReference type="NCBI Taxonomy" id="4572"/>
    <lineage>
        <taxon>Eukaryota</taxon>
        <taxon>Viridiplantae</taxon>
        <taxon>Streptophyta</taxon>
        <taxon>Embryophyta</taxon>
        <taxon>Tracheophyta</taxon>
        <taxon>Spermatophyta</taxon>
        <taxon>Magnoliopsida</taxon>
        <taxon>Liliopsida</taxon>
        <taxon>Poales</taxon>
        <taxon>Poaceae</taxon>
        <taxon>BOP clade</taxon>
        <taxon>Pooideae</taxon>
        <taxon>Triticodae</taxon>
        <taxon>Triticeae</taxon>
        <taxon>Triticinae</taxon>
        <taxon>Triticum</taxon>
    </lineage>
</organism>
<reference evidence="3" key="2">
    <citation type="submission" date="2018-03" db="EMBL/GenBank/DDBJ databases">
        <title>The Triticum urartu genome reveals the dynamic nature of wheat genome evolution.</title>
        <authorList>
            <person name="Ling H."/>
            <person name="Ma B."/>
            <person name="Shi X."/>
            <person name="Liu H."/>
            <person name="Dong L."/>
            <person name="Sun H."/>
            <person name="Cao Y."/>
            <person name="Gao Q."/>
            <person name="Zheng S."/>
            <person name="Li Y."/>
            <person name="Yu Y."/>
            <person name="Du H."/>
            <person name="Qi M."/>
            <person name="Li Y."/>
            <person name="Yu H."/>
            <person name="Cui Y."/>
            <person name="Wang N."/>
            <person name="Chen C."/>
            <person name="Wu H."/>
            <person name="Zhao Y."/>
            <person name="Zhang J."/>
            <person name="Li Y."/>
            <person name="Zhou W."/>
            <person name="Zhang B."/>
            <person name="Hu W."/>
            <person name="Eijk M."/>
            <person name="Tang J."/>
            <person name="Witsenboer H."/>
            <person name="Zhao S."/>
            <person name="Li Z."/>
            <person name="Zhang A."/>
            <person name="Wang D."/>
            <person name="Liang C."/>
        </authorList>
    </citation>
    <scope>NUCLEOTIDE SEQUENCE [LARGE SCALE GENOMIC DNA]</scope>
    <source>
        <strain evidence="3">cv. G1812</strain>
    </source>
</reference>
<gene>
    <name evidence="3" type="primary">LOC125549269</name>
</gene>